<dbReference type="InterPro" id="IPR010979">
    <property type="entry name" value="Ribosomal_uS13-like_H2TH"/>
</dbReference>
<evidence type="ECO:0000256" key="10">
    <source>
        <dbReference type="ARBA" id="ARBA00023239"/>
    </source>
</evidence>
<dbReference type="InterPro" id="IPR015886">
    <property type="entry name" value="H2TH_FPG"/>
</dbReference>
<protein>
    <recommendedName>
        <fullName evidence="2">DNA-(apurinic or apyrimidinic site) lyase</fullName>
        <ecNumber evidence="2">4.2.99.18</ecNumber>
    </recommendedName>
</protein>
<dbReference type="GO" id="GO:0140078">
    <property type="term" value="F:class I DNA-(apurinic or apyrimidinic site) endonuclease activity"/>
    <property type="evidence" value="ECO:0007669"/>
    <property type="project" value="UniProtKB-EC"/>
</dbReference>
<evidence type="ECO:0000256" key="1">
    <source>
        <dbReference type="ARBA" id="ARBA00009409"/>
    </source>
</evidence>
<dbReference type="Gene3D" id="3.20.190.10">
    <property type="entry name" value="MutM-like, N-terminal"/>
    <property type="match status" value="1"/>
</dbReference>
<dbReference type="PROSITE" id="PS51068">
    <property type="entry name" value="FPG_CAT"/>
    <property type="match status" value="1"/>
</dbReference>
<evidence type="ECO:0000313" key="18">
    <source>
        <dbReference type="Proteomes" id="UP000240739"/>
    </source>
</evidence>
<comment type="caution">
    <text evidence="17">The sequence shown here is derived from an EMBL/GenBank/DDBJ whole genome shotgun (WGS) entry which is preliminary data.</text>
</comment>
<dbReference type="GO" id="GO:0003684">
    <property type="term" value="F:damaged DNA binding"/>
    <property type="evidence" value="ECO:0007669"/>
    <property type="project" value="InterPro"/>
</dbReference>
<dbReference type="EMBL" id="PYYB01000001">
    <property type="protein sequence ID" value="PTL58148.1"/>
    <property type="molecule type" value="Genomic_DNA"/>
</dbReference>
<dbReference type="OrthoDB" id="9800855at2"/>
<dbReference type="Proteomes" id="UP000240739">
    <property type="component" value="Unassembled WGS sequence"/>
</dbReference>
<keyword evidence="8" id="KW-0238">DNA-binding</keyword>
<evidence type="ECO:0000256" key="12">
    <source>
        <dbReference type="ARBA" id="ARBA00023295"/>
    </source>
</evidence>
<keyword evidence="11" id="KW-0511">Multifunctional enzyme</keyword>
<keyword evidence="12" id="KW-0326">Glycosidase</keyword>
<evidence type="ECO:0000313" key="17">
    <source>
        <dbReference type="EMBL" id="PTL58148.1"/>
    </source>
</evidence>
<evidence type="ECO:0000256" key="2">
    <source>
        <dbReference type="ARBA" id="ARBA00012720"/>
    </source>
</evidence>
<gene>
    <name evidence="17" type="ORF">C7Y72_00020</name>
</gene>
<feature type="domain" description="FPG-type" evidence="15">
    <location>
        <begin position="238"/>
        <end position="270"/>
    </location>
</feature>
<evidence type="ECO:0000256" key="11">
    <source>
        <dbReference type="ARBA" id="ARBA00023268"/>
    </source>
</evidence>
<name>A0A2T4UFZ8_9ACTN</name>
<evidence type="ECO:0000256" key="9">
    <source>
        <dbReference type="ARBA" id="ARBA00023204"/>
    </source>
</evidence>
<dbReference type="PANTHER" id="PTHR42697:SF3">
    <property type="entry name" value="ENDONUCLEASE 8 1"/>
    <property type="match status" value="1"/>
</dbReference>
<keyword evidence="5 14" id="KW-0863">Zinc-finger</keyword>
<proteinExistence type="inferred from homology"/>
<evidence type="ECO:0000256" key="7">
    <source>
        <dbReference type="ARBA" id="ARBA00022833"/>
    </source>
</evidence>
<dbReference type="PANTHER" id="PTHR42697">
    <property type="entry name" value="ENDONUCLEASE 8"/>
    <property type="match status" value="1"/>
</dbReference>
<dbReference type="SUPFAM" id="SSF57716">
    <property type="entry name" value="Glucocorticoid receptor-like (DNA-binding domain)"/>
    <property type="match status" value="1"/>
</dbReference>
<evidence type="ECO:0000256" key="6">
    <source>
        <dbReference type="ARBA" id="ARBA00022801"/>
    </source>
</evidence>
<dbReference type="GO" id="GO:0008270">
    <property type="term" value="F:zinc ion binding"/>
    <property type="evidence" value="ECO:0007669"/>
    <property type="project" value="UniProtKB-KW"/>
</dbReference>
<evidence type="ECO:0000259" key="16">
    <source>
        <dbReference type="PROSITE" id="PS51068"/>
    </source>
</evidence>
<keyword evidence="3" id="KW-0479">Metal-binding</keyword>
<organism evidence="17 18">
    <name type="scientific">Paraconexibacter algicola</name>
    <dbReference type="NCBI Taxonomy" id="2133960"/>
    <lineage>
        <taxon>Bacteria</taxon>
        <taxon>Bacillati</taxon>
        <taxon>Actinomycetota</taxon>
        <taxon>Thermoleophilia</taxon>
        <taxon>Solirubrobacterales</taxon>
        <taxon>Paraconexibacteraceae</taxon>
        <taxon>Paraconexibacter</taxon>
    </lineage>
</organism>
<dbReference type="SUPFAM" id="SSF46946">
    <property type="entry name" value="S13-like H2TH domain"/>
    <property type="match status" value="1"/>
</dbReference>
<dbReference type="Gene3D" id="1.10.8.50">
    <property type="match status" value="1"/>
</dbReference>
<feature type="domain" description="Formamidopyrimidine-DNA glycosylase catalytic" evidence="16">
    <location>
        <begin position="2"/>
        <end position="90"/>
    </location>
</feature>
<sequence>MPEGHTIHRLARDHTRLLGGQALHVTSPQGRASAAAQAVDGRVLDAVDAHGKHLLYRFAGVEGAVHVHLGLFGRFVTRRKAPIPQPRATTRLRLVPAEDPDALAVDLSGATASELLDPAQEDALLARLGPDPLRRDGDPDAFAANLARRRIPIGAALLDQAVVAGIGNVYRAEVLHACRVDPYTPAREVPADTVRALWDTTVAMLREGVRLNRIVTTPPELAPAGKPRSRLRRGERVVVYRRSACLACGGPVTREELAMRTLFWCPACQRG</sequence>
<evidence type="ECO:0000259" key="15">
    <source>
        <dbReference type="PROSITE" id="PS51066"/>
    </source>
</evidence>
<dbReference type="InterPro" id="IPR012319">
    <property type="entry name" value="FPG_cat"/>
</dbReference>
<dbReference type="SUPFAM" id="SSF81624">
    <property type="entry name" value="N-terminal domain of MutM-like DNA repair proteins"/>
    <property type="match status" value="1"/>
</dbReference>
<evidence type="ECO:0000256" key="13">
    <source>
        <dbReference type="ARBA" id="ARBA00044632"/>
    </source>
</evidence>
<keyword evidence="4" id="KW-0227">DNA damage</keyword>
<dbReference type="GO" id="GO:0006284">
    <property type="term" value="P:base-excision repair"/>
    <property type="evidence" value="ECO:0007669"/>
    <property type="project" value="InterPro"/>
</dbReference>
<dbReference type="PROSITE" id="PS01242">
    <property type="entry name" value="ZF_FPG_1"/>
    <property type="match status" value="1"/>
</dbReference>
<reference evidence="17 18" key="1">
    <citation type="submission" date="2018-03" db="EMBL/GenBank/DDBJ databases">
        <title>Aquarubrobacter algicola gen. nov., sp. nov., a novel actinobacterium isolated from shallow eutrophic lake during the end of cyanobacterial harmful algal blooms.</title>
        <authorList>
            <person name="Chun S.J."/>
        </authorList>
    </citation>
    <scope>NUCLEOTIDE SEQUENCE [LARGE SCALE GENOMIC DNA]</scope>
    <source>
        <strain evidence="17 18">Seoho-28</strain>
    </source>
</reference>
<evidence type="ECO:0000256" key="5">
    <source>
        <dbReference type="ARBA" id="ARBA00022771"/>
    </source>
</evidence>
<keyword evidence="9" id="KW-0234">DNA repair</keyword>
<dbReference type="InterPro" id="IPR035937">
    <property type="entry name" value="FPG_N"/>
</dbReference>
<evidence type="ECO:0000256" key="8">
    <source>
        <dbReference type="ARBA" id="ARBA00023125"/>
    </source>
</evidence>
<keyword evidence="6" id="KW-0378">Hydrolase</keyword>
<dbReference type="PROSITE" id="PS51066">
    <property type="entry name" value="ZF_FPG_2"/>
    <property type="match status" value="1"/>
</dbReference>
<evidence type="ECO:0000256" key="14">
    <source>
        <dbReference type="PROSITE-ProRule" id="PRU00391"/>
    </source>
</evidence>
<dbReference type="Pfam" id="PF01149">
    <property type="entry name" value="Fapy_DNA_glyco"/>
    <property type="match status" value="1"/>
</dbReference>
<dbReference type="EC" id="4.2.99.18" evidence="2"/>
<dbReference type="InterPro" id="IPR000214">
    <property type="entry name" value="Znf_DNA_glyclase/AP_lyase"/>
</dbReference>
<dbReference type="Pfam" id="PF06831">
    <property type="entry name" value="H2TH"/>
    <property type="match status" value="1"/>
</dbReference>
<dbReference type="SMART" id="SM00898">
    <property type="entry name" value="Fapy_DNA_glyco"/>
    <property type="match status" value="1"/>
</dbReference>
<evidence type="ECO:0000256" key="4">
    <source>
        <dbReference type="ARBA" id="ARBA00022763"/>
    </source>
</evidence>
<dbReference type="SMART" id="SM01232">
    <property type="entry name" value="H2TH"/>
    <property type="match status" value="1"/>
</dbReference>
<evidence type="ECO:0000256" key="3">
    <source>
        <dbReference type="ARBA" id="ARBA00022723"/>
    </source>
</evidence>
<dbReference type="CDD" id="cd08970">
    <property type="entry name" value="AcNei1_N"/>
    <property type="match status" value="1"/>
</dbReference>
<dbReference type="InterPro" id="IPR015887">
    <property type="entry name" value="DNA_glyclase_Znf_dom_DNA_BS"/>
</dbReference>
<comment type="catalytic activity">
    <reaction evidence="13">
        <text>2'-deoxyribonucleotide-(2'-deoxyribose 5'-phosphate)-2'-deoxyribonucleotide-DNA = a 3'-end 2'-deoxyribonucleotide-(2,3-dehydro-2,3-deoxyribose 5'-phosphate)-DNA + a 5'-end 5'-phospho-2'-deoxyribonucleoside-DNA + H(+)</text>
        <dbReference type="Rhea" id="RHEA:66592"/>
        <dbReference type="Rhea" id="RHEA-COMP:13180"/>
        <dbReference type="Rhea" id="RHEA-COMP:16897"/>
        <dbReference type="Rhea" id="RHEA-COMP:17067"/>
        <dbReference type="ChEBI" id="CHEBI:15378"/>
        <dbReference type="ChEBI" id="CHEBI:136412"/>
        <dbReference type="ChEBI" id="CHEBI:157695"/>
        <dbReference type="ChEBI" id="CHEBI:167181"/>
        <dbReference type="EC" id="4.2.99.18"/>
    </reaction>
</comment>
<dbReference type="GO" id="GO:0000703">
    <property type="term" value="F:oxidized pyrimidine nucleobase lesion DNA N-glycosylase activity"/>
    <property type="evidence" value="ECO:0007669"/>
    <property type="project" value="TreeGrafter"/>
</dbReference>
<comment type="similarity">
    <text evidence="1">Belongs to the FPG family.</text>
</comment>
<keyword evidence="10" id="KW-0456">Lyase</keyword>
<keyword evidence="18" id="KW-1185">Reference proteome</keyword>
<dbReference type="AlphaFoldDB" id="A0A2T4UFZ8"/>
<accession>A0A2T4UFZ8</accession>
<keyword evidence="7" id="KW-0862">Zinc</keyword>